<dbReference type="PROSITE" id="PS51659">
    <property type="entry name" value="GT23"/>
    <property type="match status" value="1"/>
</dbReference>
<evidence type="ECO:0000259" key="8">
    <source>
        <dbReference type="PROSITE" id="PS50002"/>
    </source>
</evidence>
<keyword evidence="7" id="KW-0812">Transmembrane</keyword>
<keyword evidence="6" id="KW-0175">Coiled coil</keyword>
<dbReference type="Gene3D" id="3.40.50.11350">
    <property type="match status" value="1"/>
</dbReference>
<dbReference type="InterPro" id="IPR001452">
    <property type="entry name" value="SH3_domain"/>
</dbReference>
<feature type="region of interest" description="Important for donor substrate binding" evidence="5">
    <location>
        <begin position="445"/>
        <end position="446"/>
    </location>
</feature>
<dbReference type="OrthoDB" id="2014825at2759"/>
<feature type="domain" description="GT23" evidence="9">
    <location>
        <begin position="285"/>
        <end position="578"/>
    </location>
</feature>
<reference evidence="10 11" key="1">
    <citation type="submission" date="2015-01" db="EMBL/GenBank/DDBJ databases">
        <title>Evolution of Trichinella species and genotypes.</title>
        <authorList>
            <person name="Korhonen P.K."/>
            <person name="Edoardo P."/>
            <person name="Giuseppe L.R."/>
            <person name="Gasser R.B."/>
        </authorList>
    </citation>
    <scope>NUCLEOTIDE SEQUENCE [LARGE SCALE GENOMIC DNA]</scope>
    <source>
        <strain evidence="10">ISS2496</strain>
    </source>
</reference>
<keyword evidence="2 5" id="KW-0328">Glycosyltransferase</keyword>
<evidence type="ECO:0000259" key="9">
    <source>
        <dbReference type="PROSITE" id="PS51659"/>
    </source>
</evidence>
<dbReference type="PANTHER" id="PTHR13132:SF29">
    <property type="entry name" value="ALPHA-(1,6)-FUCOSYLTRANSFERASE"/>
    <property type="match status" value="1"/>
</dbReference>
<evidence type="ECO:0000256" key="1">
    <source>
        <dbReference type="ARBA" id="ARBA00022443"/>
    </source>
</evidence>
<feature type="domain" description="SH3" evidence="8">
    <location>
        <begin position="587"/>
        <end position="648"/>
    </location>
</feature>
<evidence type="ECO:0000256" key="7">
    <source>
        <dbReference type="SAM" id="Phobius"/>
    </source>
</evidence>
<dbReference type="InterPro" id="IPR027350">
    <property type="entry name" value="GT23_dom"/>
</dbReference>
<dbReference type="Proteomes" id="UP000054783">
    <property type="component" value="Unassembled WGS sequence"/>
</dbReference>
<keyword evidence="7" id="KW-1133">Transmembrane helix</keyword>
<evidence type="ECO:0000256" key="6">
    <source>
        <dbReference type="SAM" id="Coils"/>
    </source>
</evidence>
<comment type="caution">
    <text evidence="10">The sequence shown here is derived from an EMBL/GenBank/DDBJ whole genome shotgun (WGS) entry which is preliminary data.</text>
</comment>
<evidence type="ECO:0000256" key="2">
    <source>
        <dbReference type="ARBA" id="ARBA00022676"/>
    </source>
</evidence>
<evidence type="ECO:0000256" key="3">
    <source>
        <dbReference type="ARBA" id="ARBA00022679"/>
    </source>
</evidence>
<feature type="non-terminal residue" evidence="10">
    <location>
        <position position="1"/>
    </location>
</feature>
<dbReference type="PROSITE" id="PS50002">
    <property type="entry name" value="SH3"/>
    <property type="match status" value="1"/>
</dbReference>
<keyword evidence="7" id="KW-0472">Membrane</keyword>
<dbReference type="Gene3D" id="2.30.30.40">
    <property type="entry name" value="SH3 Domains"/>
    <property type="match status" value="1"/>
</dbReference>
<accession>A0A0V0ZYL5</accession>
<dbReference type="CDD" id="cd11792">
    <property type="entry name" value="SH3_Fut8"/>
    <property type="match status" value="1"/>
</dbReference>
<dbReference type="InterPro" id="IPR045573">
    <property type="entry name" value="Fut8_N_cat"/>
</dbReference>
<evidence type="ECO:0000313" key="11">
    <source>
        <dbReference type="Proteomes" id="UP000054783"/>
    </source>
</evidence>
<dbReference type="SUPFAM" id="SSF50044">
    <property type="entry name" value="SH3-domain"/>
    <property type="match status" value="1"/>
</dbReference>
<dbReference type="STRING" id="990121.A0A0V0ZYL5"/>
<dbReference type="Pfam" id="PF14604">
    <property type="entry name" value="SH3_9"/>
    <property type="match status" value="1"/>
</dbReference>
<keyword evidence="1 4" id="KW-0728">SH3 domain</keyword>
<dbReference type="SMART" id="SM00326">
    <property type="entry name" value="SH3"/>
    <property type="match status" value="1"/>
</dbReference>
<evidence type="ECO:0000313" key="10">
    <source>
        <dbReference type="EMBL" id="KRY17554.1"/>
    </source>
</evidence>
<dbReference type="Pfam" id="PF19745">
    <property type="entry name" value="FUT8_N_cat"/>
    <property type="match status" value="1"/>
</dbReference>
<feature type="non-terminal residue" evidence="10">
    <location>
        <position position="665"/>
    </location>
</feature>
<feature type="transmembrane region" description="Helical" evidence="7">
    <location>
        <begin position="58"/>
        <end position="84"/>
    </location>
</feature>
<dbReference type="FunFam" id="2.30.30.40:FF:000070">
    <property type="entry name" value="Alpha-(1,6)-fucosyltransferase"/>
    <property type="match status" value="1"/>
</dbReference>
<protein>
    <submittedName>
        <fullName evidence="10">Alpha-(1,6)-fucosyltransferase</fullName>
    </submittedName>
</protein>
<dbReference type="GO" id="GO:0046921">
    <property type="term" value="F:alpha-(1-&gt;6)-fucosyltransferase activity"/>
    <property type="evidence" value="ECO:0007669"/>
    <property type="project" value="TreeGrafter"/>
</dbReference>
<keyword evidence="3 5" id="KW-0808">Transferase</keyword>
<proteinExistence type="inferred from homology"/>
<dbReference type="InterPro" id="IPR035653">
    <property type="entry name" value="Fut8_SH3"/>
</dbReference>
<dbReference type="GO" id="GO:0006487">
    <property type="term" value="P:protein N-linked glycosylation"/>
    <property type="evidence" value="ECO:0007669"/>
    <property type="project" value="TreeGrafter"/>
</dbReference>
<evidence type="ECO:0000256" key="5">
    <source>
        <dbReference type="PROSITE-ProRule" id="PRU00992"/>
    </source>
</evidence>
<dbReference type="AlphaFoldDB" id="A0A0V0ZYL5"/>
<sequence>LDRAVENCLVSFNWSKRSSKSCNQISNWLAKRPKRVQPLDASMRSKIDNRRVSVMPRLVLTFIGTSCLLWLAYVLYLVILPSFFESSAEPYYNSDVDQHLLKRLEEAIAEVNTLRQQSDSIQQAFDVLQKQCPQLMDNRNFFPRPRVTAPEQNNHGRTQQQRRISPSHELIYQRLHLELTELGFAIRGVFEGLLKEEKQDDAHQAIAKAYQRLKRQHQLKENNIFRIYVLDFYNLNIISRKLITQSLKLGEADDRLQLRSARLRHLGNAVQEQLGRLQNPEKCHVARKLTCTLNKSCGFGCQMHHVTFCLIVSYYTNRTMILRGDRWSYSSRGWTSVFKPLSETCTEAEDVPPSMFTAEDLKKSFLVDAPIVDIIFDKEQYPYLPLSFPKELADELLQVHSYPPVWWIGQFVRYLMRFVDSVKLDLDEKLETYGFRHPIVGIHVRRTDKLLSEASFHSVKEYMEEVENWYDVQMLHNDSFLPADGKRAVYVATDEPTVFDDLKREYPNYLFIGSYEVAKSATAQKRYTDASLHGIIADVHFLSLCDFLVCTFSSQVCRLAYELMQTRGDDMAYAFRSLDDVYYFGGQHPHDVTALMDHKPEGPDEIELKIGDRIGIAGNHWNGYSKGVNRRTQKSGLYPSYKVEEAWNLAETPYDWIYPFKIVRD</sequence>
<keyword evidence="11" id="KW-1185">Reference proteome</keyword>
<name>A0A0V0ZYL5_9BILA</name>
<dbReference type="EMBL" id="JYDQ01000060">
    <property type="protein sequence ID" value="KRY17554.1"/>
    <property type="molecule type" value="Genomic_DNA"/>
</dbReference>
<organism evidence="10 11">
    <name type="scientific">Trichinella patagoniensis</name>
    <dbReference type="NCBI Taxonomy" id="990121"/>
    <lineage>
        <taxon>Eukaryota</taxon>
        <taxon>Metazoa</taxon>
        <taxon>Ecdysozoa</taxon>
        <taxon>Nematoda</taxon>
        <taxon>Enoplea</taxon>
        <taxon>Dorylaimia</taxon>
        <taxon>Trichinellida</taxon>
        <taxon>Trichinellidae</taxon>
        <taxon>Trichinella</taxon>
    </lineage>
</organism>
<dbReference type="PANTHER" id="PTHR13132">
    <property type="entry name" value="ALPHA- 1,6 -FUCOSYLTRANSFERASE"/>
    <property type="match status" value="1"/>
</dbReference>
<gene>
    <name evidence="10" type="primary">F26F2.7</name>
    <name evidence="10" type="ORF">T12_10851</name>
</gene>
<dbReference type="InterPro" id="IPR036028">
    <property type="entry name" value="SH3-like_dom_sf"/>
</dbReference>
<comment type="similarity">
    <text evidence="5">Belongs to the glycosyltransferase 23 family.</text>
</comment>
<feature type="coiled-coil region" evidence="6">
    <location>
        <begin position="97"/>
        <end position="131"/>
    </location>
</feature>
<dbReference type="CDD" id="cd11300">
    <property type="entry name" value="Fut8_like"/>
    <property type="match status" value="1"/>
</dbReference>
<evidence type="ECO:0000256" key="4">
    <source>
        <dbReference type="PROSITE-ProRule" id="PRU00192"/>
    </source>
</evidence>